<dbReference type="InterPro" id="IPR050683">
    <property type="entry name" value="Bact_Polysacc_Export_ATP-bd"/>
</dbReference>
<proteinExistence type="inferred from homology"/>
<dbReference type="Pfam" id="PF00005">
    <property type="entry name" value="ABC_tran"/>
    <property type="match status" value="1"/>
</dbReference>
<dbReference type="InterPro" id="IPR017871">
    <property type="entry name" value="ABC_transporter-like_CS"/>
</dbReference>
<evidence type="ECO:0000313" key="6">
    <source>
        <dbReference type="EMBL" id="PQV63845.1"/>
    </source>
</evidence>
<dbReference type="AlphaFoldDB" id="A0A2S8SSS9"/>
<dbReference type="OrthoDB" id="9809450at2"/>
<dbReference type="PANTHER" id="PTHR46743">
    <property type="entry name" value="TEICHOIC ACIDS EXPORT ATP-BINDING PROTEIN TAGH"/>
    <property type="match status" value="1"/>
</dbReference>
<evidence type="ECO:0000259" key="5">
    <source>
        <dbReference type="PROSITE" id="PS50893"/>
    </source>
</evidence>
<evidence type="ECO:0000313" key="7">
    <source>
        <dbReference type="Proteomes" id="UP000237684"/>
    </source>
</evidence>
<evidence type="ECO:0000256" key="2">
    <source>
        <dbReference type="ARBA" id="ARBA00022448"/>
    </source>
</evidence>
<dbReference type="GO" id="GO:0005524">
    <property type="term" value="F:ATP binding"/>
    <property type="evidence" value="ECO:0007669"/>
    <property type="project" value="UniProtKB-KW"/>
</dbReference>
<dbReference type="InterPro" id="IPR003439">
    <property type="entry name" value="ABC_transporter-like_ATP-bd"/>
</dbReference>
<dbReference type="Proteomes" id="UP000237684">
    <property type="component" value="Unassembled WGS sequence"/>
</dbReference>
<dbReference type="PROSITE" id="PS00211">
    <property type="entry name" value="ABC_TRANSPORTER_1"/>
    <property type="match status" value="1"/>
</dbReference>
<keyword evidence="4 6" id="KW-0067">ATP-binding</keyword>
<dbReference type="GO" id="GO:0140359">
    <property type="term" value="F:ABC-type transporter activity"/>
    <property type="evidence" value="ECO:0007669"/>
    <property type="project" value="InterPro"/>
</dbReference>
<accession>A0A2S8SSS9</accession>
<dbReference type="SUPFAM" id="SSF52540">
    <property type="entry name" value="P-loop containing nucleoside triphosphate hydrolases"/>
    <property type="match status" value="1"/>
</dbReference>
<comment type="caution">
    <text evidence="6">The sequence shown here is derived from an EMBL/GenBank/DDBJ whole genome shotgun (WGS) entry which is preliminary data.</text>
</comment>
<dbReference type="PROSITE" id="PS50893">
    <property type="entry name" value="ABC_TRANSPORTER_2"/>
    <property type="match status" value="1"/>
</dbReference>
<dbReference type="PANTHER" id="PTHR46743:SF2">
    <property type="entry name" value="TEICHOIC ACIDS EXPORT ATP-BINDING PROTEIN TAGH"/>
    <property type="match status" value="1"/>
</dbReference>
<dbReference type="EMBL" id="NIGF01000008">
    <property type="protein sequence ID" value="PQV63845.1"/>
    <property type="molecule type" value="Genomic_DNA"/>
</dbReference>
<dbReference type="GO" id="GO:0016887">
    <property type="term" value="F:ATP hydrolysis activity"/>
    <property type="evidence" value="ECO:0007669"/>
    <property type="project" value="InterPro"/>
</dbReference>
<dbReference type="InParanoid" id="A0A2S8SSS9"/>
<keyword evidence="7" id="KW-1185">Reference proteome</keyword>
<dbReference type="GO" id="GO:0016020">
    <property type="term" value="C:membrane"/>
    <property type="evidence" value="ECO:0007669"/>
    <property type="project" value="InterPro"/>
</dbReference>
<dbReference type="InterPro" id="IPR003593">
    <property type="entry name" value="AAA+_ATPase"/>
</dbReference>
<dbReference type="CDD" id="cd03220">
    <property type="entry name" value="ABC_KpsT_Wzt"/>
    <property type="match status" value="1"/>
</dbReference>
<feature type="domain" description="ABC transporter" evidence="5">
    <location>
        <begin position="21"/>
        <end position="264"/>
    </location>
</feature>
<dbReference type="SMART" id="SM00382">
    <property type="entry name" value="AAA"/>
    <property type="match status" value="1"/>
</dbReference>
<keyword evidence="2" id="KW-0813">Transport</keyword>
<protein>
    <submittedName>
        <fullName evidence="6">ATP-binding protein</fullName>
    </submittedName>
</protein>
<reference evidence="6 7" key="1">
    <citation type="journal article" date="2018" name="Syst. Appl. Microbiol.">
        <title>Abditibacterium utsteinense sp. nov., the first cultivated member of candidate phylum FBP, isolated from ice-free Antarctic soil samples.</title>
        <authorList>
            <person name="Tahon G."/>
            <person name="Tytgat B."/>
            <person name="Lebbe L."/>
            <person name="Carlier A."/>
            <person name="Willems A."/>
        </authorList>
    </citation>
    <scope>NUCLEOTIDE SEQUENCE [LARGE SCALE GENOMIC DNA]</scope>
    <source>
        <strain evidence="6 7">LMG 29911</strain>
    </source>
</reference>
<evidence type="ECO:0000256" key="4">
    <source>
        <dbReference type="ARBA" id="ARBA00022840"/>
    </source>
</evidence>
<dbReference type="Gene3D" id="3.40.50.300">
    <property type="entry name" value="P-loop containing nucleotide triphosphate hydrolases"/>
    <property type="match status" value="1"/>
</dbReference>
<comment type="similarity">
    <text evidence="1">Belongs to the ABC transporter superfamily.</text>
</comment>
<sequence>MKPSFPAPAENHSIHAIEPAIEVENLTKKFRVLHRERSVKSAVMRFLVWQLPRAEEFIALENVSFQIPKGQTVGVVGQNGQGKSTLLALLARIYRPSKGRITVRGRIVSLLELGAGFQPEFTGYENIYLNGIIYGFTRAELDAKLDSIAEFAGISDHLTQQVKHYSSGMKARLGFSIAVHVDPDVLLVDEVLAVGDANFQEKCFAKIEEFQRRGVTMFVVSHDARAIARVCDRVLWIENHRIKLDGDAKTVLSAYESTKNEVISS</sequence>
<keyword evidence="3" id="KW-0547">Nucleotide-binding</keyword>
<evidence type="ECO:0000256" key="1">
    <source>
        <dbReference type="ARBA" id="ARBA00005417"/>
    </source>
</evidence>
<dbReference type="InterPro" id="IPR027417">
    <property type="entry name" value="P-loop_NTPase"/>
</dbReference>
<gene>
    <name evidence="6" type="ORF">B1R32_10849</name>
</gene>
<name>A0A2S8SSS9_9BACT</name>
<dbReference type="InterPro" id="IPR015860">
    <property type="entry name" value="ABC_transpr_TagH-like"/>
</dbReference>
<evidence type="ECO:0000256" key="3">
    <source>
        <dbReference type="ARBA" id="ARBA00022741"/>
    </source>
</evidence>
<organism evidence="6 7">
    <name type="scientific">Abditibacterium utsteinense</name>
    <dbReference type="NCBI Taxonomy" id="1960156"/>
    <lineage>
        <taxon>Bacteria</taxon>
        <taxon>Pseudomonadati</taxon>
        <taxon>Abditibacteriota</taxon>
        <taxon>Abditibacteriia</taxon>
        <taxon>Abditibacteriales</taxon>
        <taxon>Abditibacteriaceae</taxon>
        <taxon>Abditibacterium</taxon>
    </lineage>
</organism>
<dbReference type="RefSeq" id="WP_105483688.1">
    <property type="nucleotide sequence ID" value="NZ_NIGF01000008.1"/>
</dbReference>